<dbReference type="RefSeq" id="WP_434029760.1">
    <property type="nucleotide sequence ID" value="NZ_BNBA01000028.1"/>
</dbReference>
<evidence type="ECO:0000259" key="2">
    <source>
        <dbReference type="Pfam" id="PF14534"/>
    </source>
</evidence>
<evidence type="ECO:0000313" key="4">
    <source>
        <dbReference type="Proteomes" id="UP000623958"/>
    </source>
</evidence>
<organism evidence="3 4">
    <name type="scientific">Xanthomonas boreopolis</name>
    <dbReference type="NCBI Taxonomy" id="86183"/>
    <lineage>
        <taxon>Bacteria</taxon>
        <taxon>Pseudomonadati</taxon>
        <taxon>Pseudomonadota</taxon>
        <taxon>Gammaproteobacteria</taxon>
        <taxon>Lysobacterales</taxon>
        <taxon>Lysobacteraceae</taxon>
        <taxon>Xanthomonas</taxon>
    </lineage>
</organism>
<dbReference type="Proteomes" id="UP000623958">
    <property type="component" value="Unassembled WGS sequence"/>
</dbReference>
<evidence type="ECO:0000313" key="3">
    <source>
        <dbReference type="EMBL" id="GHH58003.1"/>
    </source>
</evidence>
<keyword evidence="4" id="KW-1185">Reference proteome</keyword>
<dbReference type="InterPro" id="IPR027843">
    <property type="entry name" value="DUF4440"/>
</dbReference>
<dbReference type="EMBL" id="BNBA01000028">
    <property type="protein sequence ID" value="GHH58003.1"/>
    <property type="molecule type" value="Genomic_DNA"/>
</dbReference>
<name>A0A919FA42_9XANT</name>
<gene>
    <name evidence="3" type="ORF">GCM10009090_30030</name>
</gene>
<dbReference type="AlphaFoldDB" id="A0A919FA42"/>
<keyword evidence="1" id="KW-0732">Signal</keyword>
<feature type="signal peptide" evidence="1">
    <location>
        <begin position="1"/>
        <end position="21"/>
    </location>
</feature>
<dbReference type="Pfam" id="PF14534">
    <property type="entry name" value="DUF4440"/>
    <property type="match status" value="1"/>
</dbReference>
<accession>A0A919FA42</accession>
<dbReference type="InterPro" id="IPR032710">
    <property type="entry name" value="NTF2-like_dom_sf"/>
</dbReference>
<evidence type="ECO:0000256" key="1">
    <source>
        <dbReference type="SAM" id="SignalP"/>
    </source>
</evidence>
<reference evidence="3" key="2">
    <citation type="submission" date="2020-09" db="EMBL/GenBank/DDBJ databases">
        <authorList>
            <person name="Sun Q."/>
            <person name="Ohkuma M."/>
        </authorList>
    </citation>
    <scope>NUCLEOTIDE SEQUENCE</scope>
    <source>
        <strain evidence="3">JCM 13306</strain>
    </source>
</reference>
<proteinExistence type="predicted"/>
<dbReference type="SUPFAM" id="SSF54427">
    <property type="entry name" value="NTF2-like"/>
    <property type="match status" value="1"/>
</dbReference>
<protein>
    <recommendedName>
        <fullName evidence="2">DUF4440 domain-containing protein</fullName>
    </recommendedName>
</protein>
<comment type="caution">
    <text evidence="3">The sequence shown here is derived from an EMBL/GenBank/DDBJ whole genome shotgun (WGS) entry which is preliminary data.</text>
</comment>
<feature type="chain" id="PRO_5038077876" description="DUF4440 domain-containing protein" evidence="1">
    <location>
        <begin position="22"/>
        <end position="173"/>
    </location>
</feature>
<reference evidence="3" key="1">
    <citation type="journal article" date="2014" name="Int. J. Syst. Evol. Microbiol.">
        <title>Complete genome sequence of Corynebacterium casei LMG S-19264T (=DSM 44701T), isolated from a smear-ripened cheese.</title>
        <authorList>
            <consortium name="US DOE Joint Genome Institute (JGI-PGF)"/>
            <person name="Walter F."/>
            <person name="Albersmeier A."/>
            <person name="Kalinowski J."/>
            <person name="Ruckert C."/>
        </authorList>
    </citation>
    <scope>NUCLEOTIDE SEQUENCE</scope>
    <source>
        <strain evidence="3">JCM 13306</strain>
    </source>
</reference>
<dbReference type="Gene3D" id="3.10.450.50">
    <property type="match status" value="1"/>
</dbReference>
<feature type="domain" description="DUF4440" evidence="2">
    <location>
        <begin position="46"/>
        <end position="159"/>
    </location>
</feature>
<sequence>MKTQRALLFAALSLLSFPTLAEAPANGAGAGVGVGVGVGVGLQTTIAALDQEVFDSFNHCADPAQLERHAGYFDPDVEFYHDTGGVTWNREDMLANTRKYACGHYTRELIPGSLKVYPVRDFGAIAQGQHRFCDAATGKCEGAADFVMVWHLHAGRWTITRVLSYAHRAVAGG</sequence>